<dbReference type="STRING" id="1416801.SAMN05192553_101704"/>
<name>A0A1H6UKT4_9BACT</name>
<proteinExistence type="predicted"/>
<gene>
    <name evidence="2" type="ORF">SAMN05192553_101704</name>
</gene>
<organism evidence="2 3">
    <name type="scientific">Cyclobacterium xiamenense</name>
    <dbReference type="NCBI Taxonomy" id="1297121"/>
    <lineage>
        <taxon>Bacteria</taxon>
        <taxon>Pseudomonadati</taxon>
        <taxon>Bacteroidota</taxon>
        <taxon>Cytophagia</taxon>
        <taxon>Cytophagales</taxon>
        <taxon>Cyclobacteriaceae</taxon>
        <taxon>Cyclobacterium</taxon>
    </lineage>
</organism>
<keyword evidence="3" id="KW-1185">Reference proteome</keyword>
<dbReference type="OrthoDB" id="5624888at2"/>
<dbReference type="AlphaFoldDB" id="A0A1H6UKT4"/>
<dbReference type="Proteomes" id="UP000199403">
    <property type="component" value="Unassembled WGS sequence"/>
</dbReference>
<evidence type="ECO:0000313" key="2">
    <source>
        <dbReference type="EMBL" id="SEI88735.1"/>
    </source>
</evidence>
<sequence>MKLPLLFLSFLLLLTISCTETKTLEVTATAYNSVESQTKKGDAVTAAWGDQLKPGMKAVAVSRDLLQEEGIEHGSELQISGLPGTYRVLDKMNKRWKKKIDIYMGENVKQARAWGRQNVEITWEID</sequence>
<evidence type="ECO:0000313" key="3">
    <source>
        <dbReference type="Proteomes" id="UP000199403"/>
    </source>
</evidence>
<dbReference type="RefSeq" id="WP_092169476.1">
    <property type="nucleotide sequence ID" value="NZ_FNZH01000001.1"/>
</dbReference>
<feature type="chain" id="PRO_5011530813" evidence="1">
    <location>
        <begin position="22"/>
        <end position="126"/>
    </location>
</feature>
<keyword evidence="1" id="KW-0732">Signal</keyword>
<protein>
    <submittedName>
        <fullName evidence="2">3D (Asp-Asp-Asp) domain-containing protein</fullName>
    </submittedName>
</protein>
<dbReference type="CDD" id="cd22784">
    <property type="entry name" value="DPBB_MltA_YuiC-like"/>
    <property type="match status" value="1"/>
</dbReference>
<feature type="signal peptide" evidence="1">
    <location>
        <begin position="1"/>
        <end position="21"/>
    </location>
</feature>
<accession>A0A1H6UKT4</accession>
<dbReference type="EMBL" id="FNZH01000001">
    <property type="protein sequence ID" value="SEI88735.1"/>
    <property type="molecule type" value="Genomic_DNA"/>
</dbReference>
<evidence type="ECO:0000256" key="1">
    <source>
        <dbReference type="SAM" id="SignalP"/>
    </source>
</evidence>
<dbReference type="PROSITE" id="PS51257">
    <property type="entry name" value="PROKAR_LIPOPROTEIN"/>
    <property type="match status" value="1"/>
</dbReference>
<reference evidence="3" key="1">
    <citation type="submission" date="2016-10" db="EMBL/GenBank/DDBJ databases">
        <authorList>
            <person name="Varghese N."/>
            <person name="Submissions S."/>
        </authorList>
    </citation>
    <scope>NUCLEOTIDE SEQUENCE [LARGE SCALE GENOMIC DNA]</scope>
    <source>
        <strain evidence="3">IBRC-M 10761</strain>
    </source>
</reference>